<comment type="caution">
    <text evidence="2">The sequence shown here is derived from an EMBL/GenBank/DDBJ whole genome shotgun (WGS) entry which is preliminary data.</text>
</comment>
<feature type="domain" description="DUF6532" evidence="1">
    <location>
        <begin position="17"/>
        <end position="141"/>
    </location>
</feature>
<proteinExistence type="predicted"/>
<dbReference type="AlphaFoldDB" id="A0A8I2YK36"/>
<dbReference type="Proteomes" id="UP000683000">
    <property type="component" value="Unassembled WGS sequence"/>
</dbReference>
<evidence type="ECO:0000313" key="2">
    <source>
        <dbReference type="EMBL" id="KAG6372688.1"/>
    </source>
</evidence>
<evidence type="ECO:0000259" key="1">
    <source>
        <dbReference type="Pfam" id="PF20149"/>
    </source>
</evidence>
<evidence type="ECO:0000313" key="3">
    <source>
        <dbReference type="Proteomes" id="UP000683000"/>
    </source>
</evidence>
<dbReference type="Pfam" id="PF20149">
    <property type="entry name" value="DUF6532"/>
    <property type="match status" value="1"/>
</dbReference>
<dbReference type="OrthoDB" id="3070412at2759"/>
<protein>
    <recommendedName>
        <fullName evidence="1">DUF6532 domain-containing protein</fullName>
    </recommendedName>
</protein>
<organism evidence="2 3">
    <name type="scientific">Boletus reticuloceps</name>
    <dbReference type="NCBI Taxonomy" id="495285"/>
    <lineage>
        <taxon>Eukaryota</taxon>
        <taxon>Fungi</taxon>
        <taxon>Dikarya</taxon>
        <taxon>Basidiomycota</taxon>
        <taxon>Agaricomycotina</taxon>
        <taxon>Agaricomycetes</taxon>
        <taxon>Agaricomycetidae</taxon>
        <taxon>Boletales</taxon>
        <taxon>Boletineae</taxon>
        <taxon>Boletaceae</taxon>
        <taxon>Boletoideae</taxon>
        <taxon>Boletus</taxon>
    </lineage>
</organism>
<sequence>MGSFSVPGVYTGYMLLQHWVAQHYQWDPENCHERNVEIMKQLLGGGGMFLRDGFDEEGHVNNLAHPALSGLIIDFFYAAPMSIGKLFPEVFKSEVPRVTVAFAATALKVVLDEIISGQAKVNFKVGVYSLVYTDVLGLMDKCNSSAIHGAKTKALHKN</sequence>
<dbReference type="EMBL" id="JAGFBS010000026">
    <property type="protein sequence ID" value="KAG6372688.1"/>
    <property type="molecule type" value="Genomic_DNA"/>
</dbReference>
<accession>A0A8I2YK36</accession>
<keyword evidence="3" id="KW-1185">Reference proteome</keyword>
<gene>
    <name evidence="2" type="ORF">JVT61DRAFT_7452</name>
</gene>
<reference evidence="2" key="1">
    <citation type="submission" date="2021-03" db="EMBL/GenBank/DDBJ databases">
        <title>Evolutionary innovations through gain and loss of genes in the ectomycorrhizal Boletales.</title>
        <authorList>
            <person name="Wu G."/>
            <person name="Miyauchi S."/>
            <person name="Morin E."/>
            <person name="Yang Z.-L."/>
            <person name="Xu J."/>
            <person name="Martin F.M."/>
        </authorList>
    </citation>
    <scope>NUCLEOTIDE SEQUENCE</scope>
    <source>
        <strain evidence="2">BR01</strain>
    </source>
</reference>
<dbReference type="InterPro" id="IPR045341">
    <property type="entry name" value="DUF6532"/>
</dbReference>
<name>A0A8I2YK36_9AGAM</name>